<dbReference type="NCBIfam" id="TIGR00177">
    <property type="entry name" value="molyb_syn"/>
    <property type="match status" value="1"/>
</dbReference>
<dbReference type="AlphaFoldDB" id="A0AAV3TB12"/>
<gene>
    <name evidence="3" type="ORF">GCM10009020_20290</name>
</gene>
<proteinExistence type="predicted"/>
<dbReference type="RefSeq" id="WP_343773886.1">
    <property type="nucleotide sequence ID" value="NZ_BAAADV010000003.1"/>
</dbReference>
<evidence type="ECO:0000313" key="3">
    <source>
        <dbReference type="EMBL" id="GAA0673257.1"/>
    </source>
</evidence>
<protein>
    <submittedName>
        <fullName evidence="3">Molybdenum cofactor biosynthesis protein MoaB</fullName>
    </submittedName>
</protein>
<feature type="region of interest" description="Disordered" evidence="1">
    <location>
        <begin position="1"/>
        <end position="63"/>
    </location>
</feature>
<dbReference type="EMBL" id="BAAADV010000003">
    <property type="protein sequence ID" value="GAA0673257.1"/>
    <property type="molecule type" value="Genomic_DNA"/>
</dbReference>
<dbReference type="GO" id="GO:0005829">
    <property type="term" value="C:cytosol"/>
    <property type="evidence" value="ECO:0007669"/>
    <property type="project" value="TreeGrafter"/>
</dbReference>
<sequence>MVDFQQRDTRRDLRDEEDESGEEPATDRDTSSDAEPDPEVGEGDPDVEGDELHDTEEYDEFDPDELCTAVVTVSSERSLSDDPAGDAVVAGMEDAGHEIVTRELIEAKYDNIQQTINRLADRGDVDVVVMTGGTGITADDVTIEAVEPLFDKELPGFGELFRLLSYDEVATKVVATRATAGIVTDVPVFCMPGSERAARLGTEGIVVEEAGHVAGLARTGDPEKHPR</sequence>
<dbReference type="Pfam" id="PF00994">
    <property type="entry name" value="MoCF_biosynth"/>
    <property type="match status" value="1"/>
</dbReference>
<dbReference type="Gene3D" id="3.40.980.10">
    <property type="entry name" value="MoaB/Mog-like domain"/>
    <property type="match status" value="1"/>
</dbReference>
<dbReference type="InterPro" id="IPR012245">
    <property type="entry name" value="MoaB"/>
</dbReference>
<keyword evidence="4" id="KW-1185">Reference proteome</keyword>
<comment type="caution">
    <text evidence="3">The sequence shown here is derived from an EMBL/GenBank/DDBJ whole genome shotgun (WGS) entry which is preliminary data.</text>
</comment>
<dbReference type="Proteomes" id="UP001500420">
    <property type="component" value="Unassembled WGS sequence"/>
</dbReference>
<accession>A0AAV3TB12</accession>
<reference evidence="3 4" key="1">
    <citation type="journal article" date="2019" name="Int. J. Syst. Evol. Microbiol.">
        <title>The Global Catalogue of Microorganisms (GCM) 10K type strain sequencing project: providing services to taxonomists for standard genome sequencing and annotation.</title>
        <authorList>
            <consortium name="The Broad Institute Genomics Platform"/>
            <consortium name="The Broad Institute Genome Sequencing Center for Infectious Disease"/>
            <person name="Wu L."/>
            <person name="Ma J."/>
        </authorList>
    </citation>
    <scope>NUCLEOTIDE SEQUENCE [LARGE SCALE GENOMIC DNA]</scope>
    <source>
        <strain evidence="3 4">JCM 16328</strain>
    </source>
</reference>
<feature type="compositionally biased region" description="Acidic residues" evidence="1">
    <location>
        <begin position="32"/>
        <end position="63"/>
    </location>
</feature>
<dbReference type="SMART" id="SM00852">
    <property type="entry name" value="MoCF_biosynth"/>
    <property type="match status" value="1"/>
</dbReference>
<feature type="domain" description="MoaB/Mog" evidence="2">
    <location>
        <begin position="69"/>
        <end position="213"/>
    </location>
</feature>
<dbReference type="InterPro" id="IPR036425">
    <property type="entry name" value="MoaB/Mog-like_dom_sf"/>
</dbReference>
<evidence type="ECO:0000259" key="2">
    <source>
        <dbReference type="SMART" id="SM00852"/>
    </source>
</evidence>
<feature type="compositionally biased region" description="Basic and acidic residues" evidence="1">
    <location>
        <begin position="1"/>
        <end position="14"/>
    </location>
</feature>
<feature type="compositionally biased region" description="Acidic residues" evidence="1">
    <location>
        <begin position="15"/>
        <end position="24"/>
    </location>
</feature>
<dbReference type="PANTHER" id="PTHR43232">
    <property type="entry name" value="MOLYBDENUM COFACTOR BIOSYNTHESIS PROTEIN B"/>
    <property type="match status" value="1"/>
</dbReference>
<evidence type="ECO:0000256" key="1">
    <source>
        <dbReference type="SAM" id="MobiDB-lite"/>
    </source>
</evidence>
<evidence type="ECO:0000313" key="4">
    <source>
        <dbReference type="Proteomes" id="UP001500420"/>
    </source>
</evidence>
<dbReference type="InterPro" id="IPR001453">
    <property type="entry name" value="MoaB/Mog_dom"/>
</dbReference>
<dbReference type="SUPFAM" id="SSF53218">
    <property type="entry name" value="Molybdenum cofactor biosynthesis proteins"/>
    <property type="match status" value="1"/>
</dbReference>
<dbReference type="CDD" id="cd00886">
    <property type="entry name" value="MogA_MoaB"/>
    <property type="match status" value="1"/>
</dbReference>
<organism evidence="3 4">
    <name type="scientific">Natronoarchaeum mannanilyticum</name>
    <dbReference type="NCBI Taxonomy" id="926360"/>
    <lineage>
        <taxon>Archaea</taxon>
        <taxon>Methanobacteriati</taxon>
        <taxon>Methanobacteriota</taxon>
        <taxon>Stenosarchaea group</taxon>
        <taxon>Halobacteria</taxon>
        <taxon>Halobacteriales</taxon>
        <taxon>Natronoarchaeaceae</taxon>
    </lineage>
</organism>
<name>A0AAV3TB12_9EURY</name>
<dbReference type="GO" id="GO:0006777">
    <property type="term" value="P:Mo-molybdopterin cofactor biosynthetic process"/>
    <property type="evidence" value="ECO:0007669"/>
    <property type="project" value="InterPro"/>
</dbReference>
<dbReference type="PANTHER" id="PTHR43232:SF2">
    <property type="entry name" value="MOLYBDENUM COFACTOR BIOSYNTHESIS PROTEIN B"/>
    <property type="match status" value="1"/>
</dbReference>